<organism evidence="1 2">
    <name type="scientific">Kwoniella europaea PYCC6329</name>
    <dbReference type="NCBI Taxonomy" id="1423913"/>
    <lineage>
        <taxon>Eukaryota</taxon>
        <taxon>Fungi</taxon>
        <taxon>Dikarya</taxon>
        <taxon>Basidiomycota</taxon>
        <taxon>Agaricomycotina</taxon>
        <taxon>Tremellomycetes</taxon>
        <taxon>Tremellales</taxon>
        <taxon>Cryptococcaceae</taxon>
        <taxon>Kwoniella</taxon>
    </lineage>
</organism>
<sequence length="181" mass="19655">MSYLFTSPSIVTASLRSFRDSYLSTSQSSSEDQGPTSSGVMPIYAPSERGSIEITGSCLTQGGGIPTKYFTHIHPLNKADENDPHYLGAKEGVKSDLDRMVDDLIKIRNAKVNQTTPTNALMTRSMGSSANSWARRYPGISFVTNTPNGKIVRAAYTGTYEGGLVYLLGELGEDDRDSNRT</sequence>
<proteinExistence type="predicted"/>
<dbReference type="EMBL" id="CP144089">
    <property type="protein sequence ID" value="WWD02345.1"/>
    <property type="molecule type" value="Genomic_DNA"/>
</dbReference>
<dbReference type="KEGG" id="ker:91099188"/>
<protein>
    <submittedName>
        <fullName evidence="1">Uncharacterized protein</fullName>
    </submittedName>
</protein>
<name>A0AAX4K7K8_9TREE</name>
<dbReference type="RefSeq" id="XP_066080312.1">
    <property type="nucleotide sequence ID" value="XM_066224215.1"/>
</dbReference>
<reference evidence="1 2" key="1">
    <citation type="submission" date="2024-01" db="EMBL/GenBank/DDBJ databases">
        <title>Comparative genomics of Cryptococcus and Kwoniella reveals pathogenesis evolution and contrasting modes of karyotype evolution via chromosome fusion or intercentromeric recombination.</title>
        <authorList>
            <person name="Coelho M.A."/>
            <person name="David-Palma M."/>
            <person name="Shea T."/>
            <person name="Bowers K."/>
            <person name="McGinley-Smith S."/>
            <person name="Mohammad A.W."/>
            <person name="Gnirke A."/>
            <person name="Yurkov A.M."/>
            <person name="Nowrousian M."/>
            <person name="Sun S."/>
            <person name="Cuomo C.A."/>
            <person name="Heitman J."/>
        </authorList>
    </citation>
    <scope>NUCLEOTIDE SEQUENCE [LARGE SCALE GENOMIC DNA]</scope>
    <source>
        <strain evidence="1 2">PYCC6329</strain>
    </source>
</reference>
<accession>A0AAX4K7K8</accession>
<dbReference type="GeneID" id="91099188"/>
<gene>
    <name evidence="1" type="ORF">V865_000384</name>
</gene>
<dbReference type="AlphaFoldDB" id="A0AAX4K7K8"/>
<evidence type="ECO:0000313" key="2">
    <source>
        <dbReference type="Proteomes" id="UP001358614"/>
    </source>
</evidence>
<keyword evidence="2" id="KW-1185">Reference proteome</keyword>
<evidence type="ECO:0000313" key="1">
    <source>
        <dbReference type="EMBL" id="WWD02345.1"/>
    </source>
</evidence>
<dbReference type="Proteomes" id="UP001358614">
    <property type="component" value="Chromosome 1"/>
</dbReference>